<proteinExistence type="predicted"/>
<dbReference type="InterPro" id="IPR002645">
    <property type="entry name" value="STAS_dom"/>
</dbReference>
<gene>
    <name evidence="2" type="ORF">ACFODX_15700</name>
</gene>
<organism evidence="2 3">
    <name type="scientific">Cellvibrio fontiphilus</name>
    <dbReference type="NCBI Taxonomy" id="1815559"/>
    <lineage>
        <taxon>Bacteria</taxon>
        <taxon>Pseudomonadati</taxon>
        <taxon>Pseudomonadota</taxon>
        <taxon>Gammaproteobacteria</taxon>
        <taxon>Cellvibrionales</taxon>
        <taxon>Cellvibrionaceae</taxon>
        <taxon>Cellvibrio</taxon>
    </lineage>
</organism>
<dbReference type="PROSITE" id="PS50801">
    <property type="entry name" value="STAS"/>
    <property type="match status" value="1"/>
</dbReference>
<evidence type="ECO:0000259" key="1">
    <source>
        <dbReference type="PROSITE" id="PS50801"/>
    </source>
</evidence>
<dbReference type="InterPro" id="IPR058548">
    <property type="entry name" value="MlaB-like_STAS"/>
</dbReference>
<protein>
    <submittedName>
        <fullName evidence="2">STAS domain-containing protein</fullName>
    </submittedName>
</protein>
<dbReference type="Gene3D" id="3.30.750.24">
    <property type="entry name" value="STAS domain"/>
    <property type="match status" value="1"/>
</dbReference>
<keyword evidence="3" id="KW-1185">Reference proteome</keyword>
<comment type="caution">
    <text evidence="2">The sequence shown here is derived from an EMBL/GenBank/DDBJ whole genome shotgun (WGS) entry which is preliminary data.</text>
</comment>
<reference evidence="3" key="1">
    <citation type="journal article" date="2019" name="Int. J. Syst. Evol. Microbiol.">
        <title>The Global Catalogue of Microorganisms (GCM) 10K type strain sequencing project: providing services to taxonomists for standard genome sequencing and annotation.</title>
        <authorList>
            <consortium name="The Broad Institute Genomics Platform"/>
            <consortium name="The Broad Institute Genome Sequencing Center for Infectious Disease"/>
            <person name="Wu L."/>
            <person name="Ma J."/>
        </authorList>
    </citation>
    <scope>NUCLEOTIDE SEQUENCE [LARGE SCALE GENOMIC DNA]</scope>
    <source>
        <strain evidence="3">KCTC 52237</strain>
    </source>
</reference>
<dbReference type="InterPro" id="IPR036513">
    <property type="entry name" value="STAS_dom_sf"/>
</dbReference>
<dbReference type="EMBL" id="JBHRTF010000006">
    <property type="protein sequence ID" value="MFC3117013.1"/>
    <property type="molecule type" value="Genomic_DNA"/>
</dbReference>
<evidence type="ECO:0000313" key="3">
    <source>
        <dbReference type="Proteomes" id="UP001595555"/>
    </source>
</evidence>
<dbReference type="Pfam" id="PF13466">
    <property type="entry name" value="STAS_2"/>
    <property type="match status" value="1"/>
</dbReference>
<feature type="domain" description="STAS" evidence="1">
    <location>
        <begin position="10"/>
        <end position="95"/>
    </location>
</feature>
<evidence type="ECO:0000313" key="2">
    <source>
        <dbReference type="EMBL" id="MFC3117013.1"/>
    </source>
</evidence>
<name>A0ABV7FJS2_9GAMM</name>
<accession>A0ABV7FJS2</accession>
<dbReference type="RefSeq" id="WP_324258801.1">
    <property type="nucleotide sequence ID" value="NZ_JAYKTU010000004.1"/>
</dbReference>
<dbReference type="SUPFAM" id="SSF52091">
    <property type="entry name" value="SpoIIaa-like"/>
    <property type="match status" value="1"/>
</dbReference>
<sequence length="95" mass="10170">MSEIQVHEGVIFVRGEVSFETLSQLRKALTSSIQPGVHTLDCSDTGKVDSSIAALLLAAVSLAHAQELSLVVRQLPSAASKLLKLYDLDGIIHCQ</sequence>
<dbReference type="Proteomes" id="UP001595555">
    <property type="component" value="Unassembled WGS sequence"/>
</dbReference>